<keyword evidence="3" id="KW-1185">Reference proteome</keyword>
<sequence>MKWLNESYGDLFELYIANNRLKELGNNDIGLLANANLENWKSSRLFFNSMFLPSYSERAYDAANKLWKEMEHIWLSNYNNSKHVLEIDITEWIRRFSACMIFDLNLGVKTSLMQDNKKLFSMLDIFMTSFEWFIVHPYWMRYYVPPIRAHTKRLLKNRDDLFNFALKIIRERRKEIENSLISKDGNAEKMKDMLSMMIMSNTSLSVDNLTDDLSPELKRSMTEREILGNVLDSVFVGTATLTSMFIHIVHMLTKNPNVVNRFRQELDSVF</sequence>
<accession>A0ABN7W561</accession>
<dbReference type="PANTHER" id="PTHR24305">
    <property type="entry name" value="CYTOCHROME P450"/>
    <property type="match status" value="1"/>
</dbReference>
<proteinExistence type="inferred from homology"/>
<feature type="non-terminal residue" evidence="2">
    <location>
        <position position="270"/>
    </location>
</feature>
<dbReference type="PANTHER" id="PTHR24305:SF166">
    <property type="entry name" value="CYTOCHROME P450 12A4, MITOCHONDRIAL-RELATED"/>
    <property type="match status" value="1"/>
</dbReference>
<dbReference type="InterPro" id="IPR001128">
    <property type="entry name" value="Cyt_P450"/>
</dbReference>
<dbReference type="Proteomes" id="UP000789901">
    <property type="component" value="Unassembled WGS sequence"/>
</dbReference>
<evidence type="ECO:0000313" key="3">
    <source>
        <dbReference type="Proteomes" id="UP000789901"/>
    </source>
</evidence>
<dbReference type="PRINTS" id="PR00463">
    <property type="entry name" value="EP450I"/>
</dbReference>
<comment type="similarity">
    <text evidence="1">Belongs to the cytochrome P450 family.</text>
</comment>
<dbReference type="InterPro" id="IPR050121">
    <property type="entry name" value="Cytochrome_P450_monoxygenase"/>
</dbReference>
<comment type="caution">
    <text evidence="2">The sequence shown here is derived from an EMBL/GenBank/DDBJ whole genome shotgun (WGS) entry which is preliminary data.</text>
</comment>
<dbReference type="InterPro" id="IPR036396">
    <property type="entry name" value="Cyt_P450_sf"/>
</dbReference>
<dbReference type="Gene3D" id="1.10.630.10">
    <property type="entry name" value="Cytochrome P450"/>
    <property type="match status" value="1"/>
</dbReference>
<dbReference type="Pfam" id="PF00067">
    <property type="entry name" value="p450"/>
    <property type="match status" value="1"/>
</dbReference>
<organism evidence="2 3">
    <name type="scientific">Gigaspora margarita</name>
    <dbReference type="NCBI Taxonomy" id="4874"/>
    <lineage>
        <taxon>Eukaryota</taxon>
        <taxon>Fungi</taxon>
        <taxon>Fungi incertae sedis</taxon>
        <taxon>Mucoromycota</taxon>
        <taxon>Glomeromycotina</taxon>
        <taxon>Glomeromycetes</taxon>
        <taxon>Diversisporales</taxon>
        <taxon>Gigasporaceae</taxon>
        <taxon>Gigaspora</taxon>
    </lineage>
</organism>
<name>A0ABN7W561_GIGMA</name>
<gene>
    <name evidence="2" type="ORF">GMARGA_LOCUS26000</name>
</gene>
<dbReference type="EMBL" id="CAJVQB010029574">
    <property type="protein sequence ID" value="CAG8814256.1"/>
    <property type="molecule type" value="Genomic_DNA"/>
</dbReference>
<dbReference type="InterPro" id="IPR002401">
    <property type="entry name" value="Cyt_P450_E_grp-I"/>
</dbReference>
<protein>
    <submittedName>
        <fullName evidence="2">39552_t:CDS:1</fullName>
    </submittedName>
</protein>
<evidence type="ECO:0000313" key="2">
    <source>
        <dbReference type="EMBL" id="CAG8814256.1"/>
    </source>
</evidence>
<evidence type="ECO:0000256" key="1">
    <source>
        <dbReference type="ARBA" id="ARBA00010617"/>
    </source>
</evidence>
<dbReference type="SUPFAM" id="SSF48264">
    <property type="entry name" value="Cytochrome P450"/>
    <property type="match status" value="1"/>
</dbReference>
<reference evidence="2 3" key="1">
    <citation type="submission" date="2021-06" db="EMBL/GenBank/DDBJ databases">
        <authorList>
            <person name="Kallberg Y."/>
            <person name="Tangrot J."/>
            <person name="Rosling A."/>
        </authorList>
    </citation>
    <scope>NUCLEOTIDE SEQUENCE [LARGE SCALE GENOMIC DNA]</scope>
    <source>
        <strain evidence="2 3">120-4 pot B 10/14</strain>
    </source>
</reference>